<gene>
    <name evidence="1" type="ORF">PV05_09040</name>
</gene>
<proteinExistence type="predicted"/>
<dbReference type="GeneID" id="25330948"/>
<evidence type="ECO:0000313" key="2">
    <source>
        <dbReference type="Proteomes" id="UP000054342"/>
    </source>
</evidence>
<dbReference type="EMBL" id="KN847321">
    <property type="protein sequence ID" value="KIW53466.1"/>
    <property type="molecule type" value="Genomic_DNA"/>
</dbReference>
<sequence>MSVSLSLLSAGRHPISPTFSLACSMVSDFGKQVGQDSRLSLLTDRGARRTRGQRQKLGMYVFSWWPDWWCVSGCCCCTAHGCLTATWMDRWHGSICISTAVLAISGRSILRAEAFLNHARGASSVDAGHFGGSSLRELFQRSHQEATPLAAGQWVDSTRAQEYCSLLQYH</sequence>
<dbReference type="RefSeq" id="XP_013314050.1">
    <property type="nucleotide sequence ID" value="XM_013458596.1"/>
</dbReference>
<accession>A0A0D2BLQ8</accession>
<name>A0A0D2BLQ8_9EURO</name>
<dbReference type="HOGENOM" id="CLU_1570684_0_0_1"/>
<protein>
    <submittedName>
        <fullName evidence="1">Uncharacterized protein</fullName>
    </submittedName>
</protein>
<dbReference type="Proteomes" id="UP000054342">
    <property type="component" value="Unassembled WGS sequence"/>
</dbReference>
<keyword evidence="2" id="KW-1185">Reference proteome</keyword>
<evidence type="ECO:0000313" key="1">
    <source>
        <dbReference type="EMBL" id="KIW53466.1"/>
    </source>
</evidence>
<organism evidence="1 2">
    <name type="scientific">Exophiala xenobiotica</name>
    <dbReference type="NCBI Taxonomy" id="348802"/>
    <lineage>
        <taxon>Eukaryota</taxon>
        <taxon>Fungi</taxon>
        <taxon>Dikarya</taxon>
        <taxon>Ascomycota</taxon>
        <taxon>Pezizomycotina</taxon>
        <taxon>Eurotiomycetes</taxon>
        <taxon>Chaetothyriomycetidae</taxon>
        <taxon>Chaetothyriales</taxon>
        <taxon>Herpotrichiellaceae</taxon>
        <taxon>Exophiala</taxon>
    </lineage>
</organism>
<reference evidence="1 2" key="1">
    <citation type="submission" date="2015-01" db="EMBL/GenBank/DDBJ databases">
        <title>The Genome Sequence of Exophiala xenobiotica CBS118157.</title>
        <authorList>
            <consortium name="The Broad Institute Genomics Platform"/>
            <person name="Cuomo C."/>
            <person name="de Hoog S."/>
            <person name="Gorbushina A."/>
            <person name="Stielow B."/>
            <person name="Teixiera M."/>
            <person name="Abouelleil A."/>
            <person name="Chapman S.B."/>
            <person name="Priest M."/>
            <person name="Young S.K."/>
            <person name="Wortman J."/>
            <person name="Nusbaum C."/>
            <person name="Birren B."/>
        </authorList>
    </citation>
    <scope>NUCLEOTIDE SEQUENCE [LARGE SCALE GENOMIC DNA]</scope>
    <source>
        <strain evidence="1 2">CBS 118157</strain>
    </source>
</reference>
<dbReference type="AlphaFoldDB" id="A0A0D2BLQ8"/>